<dbReference type="Pfam" id="PF13602">
    <property type="entry name" value="ADH_zinc_N_2"/>
    <property type="match status" value="1"/>
</dbReference>
<protein>
    <submittedName>
        <fullName evidence="2">NADPH:quinone reductase</fullName>
    </submittedName>
</protein>
<dbReference type="SUPFAM" id="SSF51735">
    <property type="entry name" value="NAD(P)-binding Rossmann-fold domains"/>
    <property type="match status" value="1"/>
</dbReference>
<name>A0A0F0HCN4_LENAE</name>
<evidence type="ECO:0000313" key="2">
    <source>
        <dbReference type="EMBL" id="KJK52087.1"/>
    </source>
</evidence>
<proteinExistence type="predicted"/>
<dbReference type="Gene3D" id="3.90.180.10">
    <property type="entry name" value="Medium-chain alcohol dehydrogenases, catalytic domain"/>
    <property type="match status" value="1"/>
</dbReference>
<organism evidence="2 3">
    <name type="scientific">Lentzea aerocolonigenes</name>
    <name type="common">Lechevalieria aerocolonigenes</name>
    <name type="synonym">Saccharothrix aerocolonigenes</name>
    <dbReference type="NCBI Taxonomy" id="68170"/>
    <lineage>
        <taxon>Bacteria</taxon>
        <taxon>Bacillati</taxon>
        <taxon>Actinomycetota</taxon>
        <taxon>Actinomycetes</taxon>
        <taxon>Pseudonocardiales</taxon>
        <taxon>Pseudonocardiaceae</taxon>
        <taxon>Lentzea</taxon>
    </lineage>
</organism>
<dbReference type="RefSeq" id="WP_045310157.1">
    <property type="nucleotide sequence ID" value="NZ_JYJG01000020.1"/>
</dbReference>
<dbReference type="GO" id="GO:0016491">
    <property type="term" value="F:oxidoreductase activity"/>
    <property type="evidence" value="ECO:0007669"/>
    <property type="project" value="InterPro"/>
</dbReference>
<dbReference type="PATRIC" id="fig|68170.10.peg.5710"/>
<dbReference type="EMBL" id="JYJG01000020">
    <property type="protein sequence ID" value="KJK52087.1"/>
    <property type="molecule type" value="Genomic_DNA"/>
</dbReference>
<evidence type="ECO:0000313" key="3">
    <source>
        <dbReference type="Proteomes" id="UP000033393"/>
    </source>
</evidence>
<dbReference type="InterPro" id="IPR050700">
    <property type="entry name" value="YIM1/Zinc_Alcohol_DH_Fams"/>
</dbReference>
<comment type="caution">
    <text evidence="2">The sequence shown here is derived from an EMBL/GenBank/DDBJ whole genome shotgun (WGS) entry which is preliminary data.</text>
</comment>
<dbReference type="Pfam" id="PF08240">
    <property type="entry name" value="ADH_N"/>
    <property type="match status" value="1"/>
</dbReference>
<dbReference type="SMART" id="SM00829">
    <property type="entry name" value="PKS_ER"/>
    <property type="match status" value="1"/>
</dbReference>
<reference evidence="2 3" key="1">
    <citation type="submission" date="2015-02" db="EMBL/GenBank/DDBJ databases">
        <authorList>
            <person name="Ju K.-S."/>
            <person name="Doroghazi J.R."/>
            <person name="Metcalf W."/>
        </authorList>
    </citation>
    <scope>NUCLEOTIDE SEQUENCE [LARGE SCALE GENOMIC DNA]</scope>
    <source>
        <strain evidence="2 3">NRRL B-16140</strain>
    </source>
</reference>
<gene>
    <name evidence="2" type="ORF">UK23_05010</name>
</gene>
<dbReference type="SUPFAM" id="SSF50129">
    <property type="entry name" value="GroES-like"/>
    <property type="match status" value="1"/>
</dbReference>
<dbReference type="InterPro" id="IPR011032">
    <property type="entry name" value="GroES-like_sf"/>
</dbReference>
<accession>A0A0F0HCN4</accession>
<feature type="domain" description="Enoyl reductase (ER)" evidence="1">
    <location>
        <begin position="10"/>
        <end position="320"/>
    </location>
</feature>
<dbReference type="PANTHER" id="PTHR11695">
    <property type="entry name" value="ALCOHOL DEHYDROGENASE RELATED"/>
    <property type="match status" value="1"/>
</dbReference>
<evidence type="ECO:0000259" key="1">
    <source>
        <dbReference type="SMART" id="SM00829"/>
    </source>
</evidence>
<dbReference type="InterPro" id="IPR013154">
    <property type="entry name" value="ADH-like_N"/>
</dbReference>
<dbReference type="InterPro" id="IPR020843">
    <property type="entry name" value="ER"/>
</dbReference>
<dbReference type="InterPro" id="IPR002364">
    <property type="entry name" value="Quin_OxRdtase/zeta-crystal_CS"/>
</dbReference>
<dbReference type="Proteomes" id="UP000033393">
    <property type="component" value="Unassembled WGS sequence"/>
</dbReference>
<dbReference type="GO" id="GO:0008270">
    <property type="term" value="F:zinc ion binding"/>
    <property type="evidence" value="ECO:0007669"/>
    <property type="project" value="InterPro"/>
</dbReference>
<keyword evidence="3" id="KW-1185">Reference proteome</keyword>
<dbReference type="PANTHER" id="PTHR11695:SF648">
    <property type="entry name" value="ZINC-BINDING OXIDOREDUCTASE"/>
    <property type="match status" value="1"/>
</dbReference>
<dbReference type="CDD" id="cd08267">
    <property type="entry name" value="MDR1"/>
    <property type="match status" value="1"/>
</dbReference>
<dbReference type="AlphaFoldDB" id="A0A0F0HCN4"/>
<dbReference type="Gene3D" id="3.40.50.720">
    <property type="entry name" value="NAD(P)-binding Rossmann-like Domain"/>
    <property type="match status" value="1"/>
</dbReference>
<sequence length="322" mass="34725">MKAIVQDRYGSADVLELREVERPVPAAGEVLVRVRASSVNAADWHIMRGDPYFARLFLGLRGPKSRIRGMDFAGVIESAGAGVNGLLRVGDEVFGEVSGSFAEYVRVPAHLVERKPSNLSFEQTATLPLAGNTAWMGLRELQAGQKVLINGASGGVGLMAVQIAKARKAVVTGVCSTRNVEQVRSAGADHVIDYKAEDFTHGSERYDMVFDLVGNRSMSSLRSVLTPDGTLVLSGGGTFTGGVLFGPYRLMVQAKLIRSFTRQRLVVLEAKPSKENLAALRDLAESGELVPVIERTYPLTDAPDAIRHVELEHARAKVVVTA</sequence>
<dbReference type="OrthoDB" id="3727682at2"/>
<dbReference type="InterPro" id="IPR036291">
    <property type="entry name" value="NAD(P)-bd_dom_sf"/>
</dbReference>
<dbReference type="PROSITE" id="PS01162">
    <property type="entry name" value="QOR_ZETA_CRYSTAL"/>
    <property type="match status" value="1"/>
</dbReference>